<feature type="compositionally biased region" description="Basic residues" evidence="2">
    <location>
        <begin position="318"/>
        <end position="333"/>
    </location>
</feature>
<dbReference type="HOGENOM" id="CLU_693217_0_0_1"/>
<accession>T1HPH6</accession>
<dbReference type="Proteomes" id="UP000015103">
    <property type="component" value="Unassembled WGS sequence"/>
</dbReference>
<evidence type="ECO:0000256" key="2">
    <source>
        <dbReference type="SAM" id="MobiDB-lite"/>
    </source>
</evidence>
<evidence type="ECO:0000313" key="3">
    <source>
        <dbReference type="EnsemblMetazoa" id="RPRC005950-PA"/>
    </source>
</evidence>
<protein>
    <submittedName>
        <fullName evidence="3">Uncharacterized protein</fullName>
    </submittedName>
</protein>
<sequence>MEKQNLNKNNFKKMNDVKVISALNLKKDNYISLNGVSLSNLKTVSTTTVTNARKTVTKTQKENLVRSRCTNLISSKENSELIKINSSPGLQNRTKLGGEIVRKNYKRKITVDKFMNNQQLLQDFHYLNVELQYQPSEKEKEALSNSTLFSNLEKQTLRLNNYSPVLVDTILLQKLTRLDPTSARKLIFNILKKRNDLDGISLELSSNSNKEITVKTKRKNTFKKQSIKKFLISQIYNLLSLRLSRETERLAEILYYLLVKMCLKNKPSSFTDESNNGDIKRLKDKIKEYSNERKEMIKKKLKLREKYGGHNGNDKKGKLGKVKHEKSKKKQKAIKMSDNSTKKLERVKSRMKMSKHDLMRMELVSVDKTQMESTIRDYLARQTNLVDLMNNNDSDETF</sequence>
<proteinExistence type="predicted"/>
<evidence type="ECO:0000256" key="1">
    <source>
        <dbReference type="SAM" id="Coils"/>
    </source>
</evidence>
<dbReference type="AlphaFoldDB" id="T1HPH6"/>
<dbReference type="VEuPathDB" id="VectorBase:RPRC005950"/>
<evidence type="ECO:0000313" key="4">
    <source>
        <dbReference type="Proteomes" id="UP000015103"/>
    </source>
</evidence>
<name>T1HPH6_RHOPR</name>
<feature type="region of interest" description="Disordered" evidence="2">
    <location>
        <begin position="306"/>
        <end position="353"/>
    </location>
</feature>
<dbReference type="InParanoid" id="T1HPH6"/>
<organism evidence="3 4">
    <name type="scientific">Rhodnius prolixus</name>
    <name type="common">Triatomid bug</name>
    <dbReference type="NCBI Taxonomy" id="13249"/>
    <lineage>
        <taxon>Eukaryota</taxon>
        <taxon>Metazoa</taxon>
        <taxon>Ecdysozoa</taxon>
        <taxon>Arthropoda</taxon>
        <taxon>Hexapoda</taxon>
        <taxon>Insecta</taxon>
        <taxon>Pterygota</taxon>
        <taxon>Neoptera</taxon>
        <taxon>Paraneoptera</taxon>
        <taxon>Hemiptera</taxon>
        <taxon>Heteroptera</taxon>
        <taxon>Panheteroptera</taxon>
        <taxon>Cimicomorpha</taxon>
        <taxon>Reduviidae</taxon>
        <taxon>Triatominae</taxon>
        <taxon>Rhodnius</taxon>
    </lineage>
</organism>
<keyword evidence="4" id="KW-1185">Reference proteome</keyword>
<feature type="coiled-coil region" evidence="1">
    <location>
        <begin position="279"/>
        <end position="306"/>
    </location>
</feature>
<feature type="compositionally biased region" description="Basic and acidic residues" evidence="2">
    <location>
        <begin position="306"/>
        <end position="317"/>
    </location>
</feature>
<reference evidence="3" key="1">
    <citation type="submission" date="2015-05" db="UniProtKB">
        <authorList>
            <consortium name="EnsemblMetazoa"/>
        </authorList>
    </citation>
    <scope>IDENTIFICATION</scope>
</reference>
<dbReference type="EMBL" id="ACPB03001775">
    <property type="status" value="NOT_ANNOTATED_CDS"/>
    <property type="molecule type" value="Genomic_DNA"/>
</dbReference>
<feature type="compositionally biased region" description="Basic and acidic residues" evidence="2">
    <location>
        <begin position="340"/>
        <end position="353"/>
    </location>
</feature>
<keyword evidence="1" id="KW-0175">Coiled coil</keyword>
<dbReference type="EnsemblMetazoa" id="RPRC005950-RA">
    <property type="protein sequence ID" value="RPRC005950-PA"/>
    <property type="gene ID" value="RPRC005950"/>
</dbReference>